<accession>A0ACB8GDS3</accession>
<gene>
    <name evidence="1" type="ORF">K3G42_031182</name>
</gene>
<keyword evidence="2" id="KW-1185">Reference proteome</keyword>
<reference evidence="1" key="1">
    <citation type="submission" date="2021-08" db="EMBL/GenBank/DDBJ databases">
        <title>The first chromosome-level gecko genome reveals the dynamic sex chromosomes of Neotropical dwarf geckos (Sphaerodactylidae: Sphaerodactylus).</title>
        <authorList>
            <person name="Pinto B.J."/>
            <person name="Keating S.E."/>
            <person name="Gamble T."/>
        </authorList>
    </citation>
    <scope>NUCLEOTIDE SEQUENCE</scope>
    <source>
        <strain evidence="1">TG3544</strain>
    </source>
</reference>
<evidence type="ECO:0000313" key="1">
    <source>
        <dbReference type="EMBL" id="KAH8017607.1"/>
    </source>
</evidence>
<dbReference type="EMBL" id="CM037614">
    <property type="protein sequence ID" value="KAH8017607.1"/>
    <property type="molecule type" value="Genomic_DNA"/>
</dbReference>
<evidence type="ECO:0000313" key="2">
    <source>
        <dbReference type="Proteomes" id="UP000827872"/>
    </source>
</evidence>
<proteinExistence type="predicted"/>
<protein>
    <submittedName>
        <fullName evidence="1">Uncharacterized protein</fullName>
    </submittedName>
</protein>
<comment type="caution">
    <text evidence="1">The sequence shown here is derived from an EMBL/GenBank/DDBJ whole genome shotgun (WGS) entry which is preliminary data.</text>
</comment>
<dbReference type="Proteomes" id="UP000827872">
    <property type="component" value="Linkage Group LG01"/>
</dbReference>
<name>A0ACB8GDS3_9SAUR</name>
<organism evidence="1 2">
    <name type="scientific">Sphaerodactylus townsendi</name>
    <dbReference type="NCBI Taxonomy" id="933632"/>
    <lineage>
        <taxon>Eukaryota</taxon>
        <taxon>Metazoa</taxon>
        <taxon>Chordata</taxon>
        <taxon>Craniata</taxon>
        <taxon>Vertebrata</taxon>
        <taxon>Euteleostomi</taxon>
        <taxon>Lepidosauria</taxon>
        <taxon>Squamata</taxon>
        <taxon>Bifurcata</taxon>
        <taxon>Gekkota</taxon>
        <taxon>Sphaerodactylidae</taxon>
        <taxon>Sphaerodactylus</taxon>
    </lineage>
</organism>
<sequence>MMFKSIFGQHCDTENWFCECSALYSGKLCQFSNCEKNPCGNGATCFPKSNQDTVCLCPYGRTGILCHDAINITSPSFSGTDAFGYTSFLAYSAIPNISLYYKFHLKFRLANDNSSLQDNLIFFTGQKGQGLNGDDFLVLGLRNGSVVYSYNLGSGTATIISEPINRTLHVHLVSLGKSLQAGWLKVDDHQNKTVISPGRLVGLNVFSQFYVGGYVEYIPELLPNGSNFKNGFQGCIFDIQVCNGRDLQCKALGIPEGHPNSGRNVGQCDQSPCQLINCRNGGTCVERGSTV</sequence>